<proteinExistence type="predicted"/>
<gene>
    <name evidence="2" type="ORF">BIV57_06180</name>
</gene>
<organism evidence="2 3">
    <name type="scientific">Mangrovactinospora gilvigrisea</name>
    <dbReference type="NCBI Taxonomy" id="1428644"/>
    <lineage>
        <taxon>Bacteria</taxon>
        <taxon>Bacillati</taxon>
        <taxon>Actinomycetota</taxon>
        <taxon>Actinomycetes</taxon>
        <taxon>Kitasatosporales</taxon>
        <taxon>Streptomycetaceae</taxon>
        <taxon>Mangrovactinospora</taxon>
    </lineage>
</organism>
<sequence>MLRRLRERVSVVWLVGPFVLYVGALPFVNRVHPIVLGLPFFLFWMLLATVLTPVTIALAALGDPRFKRDREGDAQ</sequence>
<evidence type="ECO:0000313" key="3">
    <source>
        <dbReference type="Proteomes" id="UP000243342"/>
    </source>
</evidence>
<dbReference type="Proteomes" id="UP000243342">
    <property type="component" value="Unassembled WGS sequence"/>
</dbReference>
<keyword evidence="1" id="KW-1133">Transmembrane helix</keyword>
<feature type="transmembrane region" description="Helical" evidence="1">
    <location>
        <begin position="12"/>
        <end position="29"/>
    </location>
</feature>
<evidence type="ECO:0000313" key="2">
    <source>
        <dbReference type="EMBL" id="OIV38262.1"/>
    </source>
</evidence>
<keyword evidence="3" id="KW-1185">Reference proteome</keyword>
<dbReference type="InterPro" id="IPR021741">
    <property type="entry name" value="DUF3311"/>
</dbReference>
<protein>
    <recommendedName>
        <fullName evidence="4">DUF3311 domain-containing protein</fullName>
    </recommendedName>
</protein>
<comment type="caution">
    <text evidence="2">The sequence shown here is derived from an EMBL/GenBank/DDBJ whole genome shotgun (WGS) entry which is preliminary data.</text>
</comment>
<evidence type="ECO:0000256" key="1">
    <source>
        <dbReference type="SAM" id="Phobius"/>
    </source>
</evidence>
<accession>A0A1J7BHY5</accession>
<dbReference type="AlphaFoldDB" id="A0A1J7BHY5"/>
<dbReference type="Pfam" id="PF11755">
    <property type="entry name" value="DUF3311"/>
    <property type="match status" value="1"/>
</dbReference>
<dbReference type="OrthoDB" id="4950461at2"/>
<keyword evidence="1" id="KW-0812">Transmembrane</keyword>
<keyword evidence="1" id="KW-0472">Membrane</keyword>
<feature type="transmembrane region" description="Helical" evidence="1">
    <location>
        <begin position="41"/>
        <end position="61"/>
    </location>
</feature>
<evidence type="ECO:0008006" key="4">
    <source>
        <dbReference type="Google" id="ProtNLM"/>
    </source>
</evidence>
<name>A0A1J7BHY5_9ACTN</name>
<reference evidence="2 3" key="1">
    <citation type="submission" date="2016-10" db="EMBL/GenBank/DDBJ databases">
        <title>Genome sequence of Streptomyces gilvigriseus MUSC 26.</title>
        <authorList>
            <person name="Lee L.-H."/>
            <person name="Ser H.-L."/>
        </authorList>
    </citation>
    <scope>NUCLEOTIDE SEQUENCE [LARGE SCALE GENOMIC DNA]</scope>
    <source>
        <strain evidence="2 3">MUSC 26</strain>
    </source>
</reference>
<dbReference type="EMBL" id="MLCF01000025">
    <property type="protein sequence ID" value="OIV38262.1"/>
    <property type="molecule type" value="Genomic_DNA"/>
</dbReference>